<dbReference type="InterPro" id="IPR052026">
    <property type="entry name" value="ExeA_AAA_ATPase_DNA-bind"/>
</dbReference>
<dbReference type="GO" id="GO:0016887">
    <property type="term" value="F:ATP hydrolysis activity"/>
    <property type="evidence" value="ECO:0007669"/>
    <property type="project" value="InterPro"/>
</dbReference>
<dbReference type="Gene3D" id="1.10.1180.10">
    <property type="entry name" value="B transposition protein, C-terminal domain"/>
    <property type="match status" value="1"/>
</dbReference>
<dbReference type="CDD" id="cd00093">
    <property type="entry name" value="HTH_XRE"/>
    <property type="match status" value="1"/>
</dbReference>
<dbReference type="KEGG" id="dal:Dalk_3577"/>
<dbReference type="GO" id="GO:0003677">
    <property type="term" value="F:DNA binding"/>
    <property type="evidence" value="ECO:0007669"/>
    <property type="project" value="InterPro"/>
</dbReference>
<dbReference type="InterPro" id="IPR049945">
    <property type="entry name" value="AAA_22"/>
</dbReference>
<proteinExistence type="predicted"/>
<dbReference type="SUPFAM" id="SSF47681">
    <property type="entry name" value="C-terminal domain of B transposition protein"/>
    <property type="match status" value="1"/>
</dbReference>
<reference evidence="3 4" key="1">
    <citation type="journal article" date="2012" name="Environ. Microbiol.">
        <title>The genome sequence of Desulfatibacillum alkenivorans AK-01: a blueprint for anaerobic alkane oxidation.</title>
        <authorList>
            <person name="Callaghan A.V."/>
            <person name="Morris B.E."/>
            <person name="Pereira I.A."/>
            <person name="McInerney M.J."/>
            <person name="Austin R.N."/>
            <person name="Groves J.T."/>
            <person name="Kukor J.J."/>
            <person name="Suflita J.M."/>
            <person name="Young L.Y."/>
            <person name="Zylstra G.J."/>
            <person name="Wawrik B."/>
        </authorList>
    </citation>
    <scope>NUCLEOTIDE SEQUENCE [LARGE SCALE GENOMIC DNA]</scope>
    <source>
        <strain evidence="3 4">AK-01</strain>
    </source>
</reference>
<dbReference type="Proteomes" id="UP000000739">
    <property type="component" value="Chromosome"/>
</dbReference>
<dbReference type="InterPro" id="IPR036733">
    <property type="entry name" value="B_transposit_C_sf"/>
</dbReference>
<dbReference type="InterPro" id="IPR027417">
    <property type="entry name" value="P-loop_NTPase"/>
</dbReference>
<dbReference type="HOGENOM" id="CLU_056183_1_0_7"/>
<dbReference type="Gene3D" id="1.10.260.40">
    <property type="entry name" value="lambda repressor-like DNA-binding domains"/>
    <property type="match status" value="1"/>
</dbReference>
<dbReference type="InterPro" id="IPR001387">
    <property type="entry name" value="Cro/C1-type_HTH"/>
</dbReference>
<dbReference type="Pfam" id="PF13401">
    <property type="entry name" value="AAA_22"/>
    <property type="match status" value="1"/>
</dbReference>
<feature type="domain" description="B transposition protein C-terminal" evidence="1">
    <location>
        <begin position="239"/>
        <end position="315"/>
    </location>
</feature>
<dbReference type="Pfam" id="PF09077">
    <property type="entry name" value="Phage-MuB_C"/>
    <property type="match status" value="1"/>
</dbReference>
<name>B8FGN5_DESAL</name>
<accession>B8FGN5</accession>
<dbReference type="eggNOG" id="COG2842">
    <property type="taxonomic scope" value="Bacteria"/>
</dbReference>
<dbReference type="Gene3D" id="3.40.50.300">
    <property type="entry name" value="P-loop containing nucleotide triphosphate hydrolases"/>
    <property type="match status" value="1"/>
</dbReference>
<dbReference type="InterPro" id="IPR009084">
    <property type="entry name" value="B_transpositn_C"/>
</dbReference>
<protein>
    <submittedName>
        <fullName evidence="3">B transposition protein domain protein</fullName>
    </submittedName>
</protein>
<evidence type="ECO:0000313" key="3">
    <source>
        <dbReference type="EMBL" id="ACL05265.1"/>
    </source>
</evidence>
<gene>
    <name evidence="3" type="ordered locus">Dalk_3577</name>
</gene>
<keyword evidence="4" id="KW-1185">Reference proteome</keyword>
<evidence type="ECO:0000259" key="2">
    <source>
        <dbReference type="Pfam" id="PF13401"/>
    </source>
</evidence>
<dbReference type="SUPFAM" id="SSF52540">
    <property type="entry name" value="P-loop containing nucleoside triphosphate hydrolases"/>
    <property type="match status" value="1"/>
</dbReference>
<organism evidence="3 4">
    <name type="scientific">Desulfatibacillum aliphaticivorans</name>
    <dbReference type="NCBI Taxonomy" id="218208"/>
    <lineage>
        <taxon>Bacteria</taxon>
        <taxon>Pseudomonadati</taxon>
        <taxon>Thermodesulfobacteriota</taxon>
        <taxon>Desulfobacteria</taxon>
        <taxon>Desulfobacterales</taxon>
        <taxon>Desulfatibacillaceae</taxon>
        <taxon>Desulfatibacillum</taxon>
    </lineage>
</organism>
<dbReference type="InterPro" id="IPR010982">
    <property type="entry name" value="Lambda_DNA-bd_dom_sf"/>
</dbReference>
<dbReference type="AlphaFoldDB" id="B8FGN5"/>
<feature type="domain" description="ORC1/DEAH AAA+ ATPase" evidence="2">
    <location>
        <begin position="108"/>
        <end position="226"/>
    </location>
</feature>
<dbReference type="RefSeq" id="WP_015948322.1">
    <property type="nucleotide sequence ID" value="NC_011768.1"/>
</dbReference>
<sequence>MSDSTARVIEMQPQESGEKLREQVKTLLAEGVTQTQIAKEIDMSPSAINGWVKGSYQGDNEKLEAKIEQWLAGREERKQVTSALPAKPDFLELEVAQKITHLLSYTQMTANIGVVYGPPGVGKSKALWKYAKDRPNVWIVTGRPSIKCVASFLVEIARKMKIARVNKRAAMLTDELIFKLKGTGGLIIVDEAQHLTAQTLEELRCIKDCAEIGVVLAGNEYVYARLAGDGTAVFAQFFSRIGRKLRLKKPSENDIKAICQAMGVTEPMAQKYCVEIAHKPEAMRGMIETIQVAALFANGAGQELGLKHIKAAWKDREQD</sequence>
<evidence type="ECO:0000259" key="1">
    <source>
        <dbReference type="Pfam" id="PF09077"/>
    </source>
</evidence>
<dbReference type="PANTHER" id="PTHR35894:SF5">
    <property type="entry name" value="MU-LIKE PROPHAGE FLUMU DNA TRANSPOSITION PROTEIN B"/>
    <property type="match status" value="1"/>
</dbReference>
<dbReference type="PANTHER" id="PTHR35894">
    <property type="entry name" value="GENERAL SECRETION PATHWAY PROTEIN A-RELATED"/>
    <property type="match status" value="1"/>
</dbReference>
<dbReference type="EMBL" id="CP001322">
    <property type="protein sequence ID" value="ACL05265.1"/>
    <property type="molecule type" value="Genomic_DNA"/>
</dbReference>
<dbReference type="GO" id="GO:0006313">
    <property type="term" value="P:DNA transposition"/>
    <property type="evidence" value="ECO:0007669"/>
    <property type="project" value="InterPro"/>
</dbReference>
<evidence type="ECO:0000313" key="4">
    <source>
        <dbReference type="Proteomes" id="UP000000739"/>
    </source>
</evidence>